<dbReference type="EMBL" id="AAFW02000082">
    <property type="protein sequence ID" value="EDN62242.1"/>
    <property type="molecule type" value="Genomic_DNA"/>
</dbReference>
<name>A6ZSR1_YEAS7</name>
<reference evidence="3 4" key="1">
    <citation type="journal article" date="2007" name="Proc. Natl. Acad. Sci. U.S.A.">
        <title>Genome sequencing and comparative analysis of Saccharomyces cerevisiae strain YJM789.</title>
        <authorList>
            <person name="Wei W."/>
            <person name="McCusker J.H."/>
            <person name="Hyman R.W."/>
            <person name="Jones T."/>
            <person name="Ning Y."/>
            <person name="Cao Z."/>
            <person name="Gu Z."/>
            <person name="Bruno D."/>
            <person name="Miranda M."/>
            <person name="Nguyen M."/>
            <person name="Wilhelmy J."/>
            <person name="Komp C."/>
            <person name="Tamse R."/>
            <person name="Wang X."/>
            <person name="Jia P."/>
            <person name="Luedi P."/>
            <person name="Oefner P.J."/>
            <person name="David L."/>
            <person name="Dietrich F.S."/>
            <person name="Li Y."/>
            <person name="Davis R.W."/>
            <person name="Steinmetz L.M."/>
        </authorList>
    </citation>
    <scope>NUCLEOTIDE SEQUENCE [LARGE SCALE GENOMIC DNA]</scope>
    <source>
        <strain evidence="3 4">YJM789</strain>
    </source>
</reference>
<accession>A6ZSR1</accession>
<protein>
    <submittedName>
        <fullName evidence="3">Conserved protein</fullName>
    </submittedName>
</protein>
<feature type="transmembrane region" description="Helical" evidence="2">
    <location>
        <begin position="21"/>
        <end position="43"/>
    </location>
</feature>
<feature type="compositionally biased region" description="Basic residues" evidence="1">
    <location>
        <begin position="1"/>
        <end position="10"/>
    </location>
</feature>
<gene>
    <name evidence="3" type="ORF">SCY_2395</name>
</gene>
<keyword evidence="2" id="KW-0472">Membrane</keyword>
<keyword evidence="2" id="KW-0812">Transmembrane</keyword>
<evidence type="ECO:0000256" key="2">
    <source>
        <dbReference type="SAM" id="Phobius"/>
    </source>
</evidence>
<feature type="region of interest" description="Disordered" evidence="1">
    <location>
        <begin position="1"/>
        <end position="20"/>
    </location>
</feature>
<sequence length="71" mass="8384">MHRKKRKKEKKRTEKDNTTNLPPLFLFPCSLSLPTLLAPVHYIPTRLTHHQAENQLFLLLFQPIIVKPLRS</sequence>
<dbReference type="AlphaFoldDB" id="A6ZSR1"/>
<comment type="caution">
    <text evidence="3">The sequence shown here is derived from an EMBL/GenBank/DDBJ whole genome shotgun (WGS) entry which is preliminary data.</text>
</comment>
<evidence type="ECO:0000313" key="3">
    <source>
        <dbReference type="EMBL" id="EDN62242.1"/>
    </source>
</evidence>
<dbReference type="Proteomes" id="UP000007060">
    <property type="component" value="Unassembled WGS sequence"/>
</dbReference>
<proteinExistence type="predicted"/>
<dbReference type="HOGENOM" id="CLU_2741466_0_0_1"/>
<evidence type="ECO:0000256" key="1">
    <source>
        <dbReference type="SAM" id="MobiDB-lite"/>
    </source>
</evidence>
<evidence type="ECO:0000313" key="4">
    <source>
        <dbReference type="Proteomes" id="UP000007060"/>
    </source>
</evidence>
<dbReference type="SMR" id="A6ZSR1"/>
<keyword evidence="2" id="KW-1133">Transmembrane helix</keyword>
<organism evidence="3 4">
    <name type="scientific">Saccharomyces cerevisiae (strain YJM789)</name>
    <name type="common">Baker's yeast</name>
    <dbReference type="NCBI Taxonomy" id="307796"/>
    <lineage>
        <taxon>Eukaryota</taxon>
        <taxon>Fungi</taxon>
        <taxon>Dikarya</taxon>
        <taxon>Ascomycota</taxon>
        <taxon>Saccharomycotina</taxon>
        <taxon>Saccharomycetes</taxon>
        <taxon>Saccharomycetales</taxon>
        <taxon>Saccharomycetaceae</taxon>
        <taxon>Saccharomyces</taxon>
    </lineage>
</organism>